<feature type="domain" description="Cyanophage baseplate Pam3 plug gp18" evidence="1">
    <location>
        <begin position="1"/>
        <end position="92"/>
    </location>
</feature>
<dbReference type="PATRIC" id="fig|29488.15.peg.3360"/>
<dbReference type="InterPro" id="IPR054252">
    <property type="entry name" value="Pam3_gp18"/>
</dbReference>
<evidence type="ECO:0000259" key="1">
    <source>
        <dbReference type="Pfam" id="PF22479"/>
    </source>
</evidence>
<sequence length="95" mass="10857">MNIIPLTRNAAYQKFSITLNNHQLVFYLRWLTRYRYFVVDIMNIDNSPIALGRALHVGVNLLAGLNADIGEIILEGETPTISNLGIKNQLKWYPI</sequence>
<keyword evidence="3" id="KW-1185">Reference proteome</keyword>
<dbReference type="Proteomes" id="UP000092665">
    <property type="component" value="Unassembled WGS sequence"/>
</dbReference>
<dbReference type="EMBL" id="LOIC01000077">
    <property type="protein sequence ID" value="OCA53954.1"/>
    <property type="molecule type" value="Genomic_DNA"/>
</dbReference>
<organism evidence="2 3">
    <name type="scientific">Photorhabdus namnaonensis</name>
    <dbReference type="NCBI Taxonomy" id="1851568"/>
    <lineage>
        <taxon>Bacteria</taxon>
        <taxon>Pseudomonadati</taxon>
        <taxon>Pseudomonadota</taxon>
        <taxon>Gammaproteobacteria</taxon>
        <taxon>Enterobacterales</taxon>
        <taxon>Morganellaceae</taxon>
        <taxon>Photorhabdus</taxon>
    </lineage>
</organism>
<gene>
    <name evidence="2" type="ORF">Phpb_03058</name>
</gene>
<dbReference type="Pfam" id="PF22479">
    <property type="entry name" value="Pam3_gp18"/>
    <property type="match status" value="1"/>
</dbReference>
<reference evidence="3" key="1">
    <citation type="submission" date="2015-11" db="EMBL/GenBank/DDBJ databases">
        <authorList>
            <person name="Tobias N.J."/>
            <person name="Mishra B."/>
            <person name="Gupta D.K."/>
            <person name="Thines M."/>
            <person name="Stinear T.P."/>
            <person name="Bode H.B."/>
        </authorList>
    </citation>
    <scope>NUCLEOTIDE SEQUENCE [LARGE SCALE GENOMIC DNA]</scope>
    <source>
        <strain evidence="3">PB45.5</strain>
    </source>
</reference>
<protein>
    <recommendedName>
        <fullName evidence="1">Cyanophage baseplate Pam3 plug gp18 domain-containing protein</fullName>
    </recommendedName>
</protein>
<comment type="caution">
    <text evidence="2">The sequence shown here is derived from an EMBL/GenBank/DDBJ whole genome shotgun (WGS) entry which is preliminary data.</text>
</comment>
<accession>A0A1B8YFN6</accession>
<proteinExistence type="predicted"/>
<evidence type="ECO:0000313" key="3">
    <source>
        <dbReference type="Proteomes" id="UP000092665"/>
    </source>
</evidence>
<dbReference type="AlphaFoldDB" id="A0A1B8YFN6"/>
<evidence type="ECO:0000313" key="2">
    <source>
        <dbReference type="EMBL" id="OCA53954.1"/>
    </source>
</evidence>
<dbReference type="RefSeq" id="WP_065391069.1">
    <property type="nucleotide sequence ID" value="NZ_CAWMQN010000077.1"/>
</dbReference>
<name>A0A1B8YFN6_9GAMM</name>